<sequence length="158" mass="17167">PLADLLPLSPLQAGLYFLTGFGAEGDGPDVYTTQTVLDIEGDLDAERLRRAGRALLDRHPNLRAGFLGRRGADPLQVVPAESEIPVHAYDLTSADLSDGRRQGRAQNILAADRRQGFDLTAPPLLRLTVVRLGGRRHLLAVTSHHILLDGWSGPLLVR</sequence>
<dbReference type="InterPro" id="IPR023213">
    <property type="entry name" value="CAT-like_dom_sf"/>
</dbReference>
<feature type="non-terminal residue" evidence="2">
    <location>
        <position position="1"/>
    </location>
</feature>
<evidence type="ECO:0000259" key="1">
    <source>
        <dbReference type="Pfam" id="PF00668"/>
    </source>
</evidence>
<proteinExistence type="predicted"/>
<dbReference type="InterPro" id="IPR001242">
    <property type="entry name" value="Condensation_dom"/>
</dbReference>
<dbReference type="GO" id="GO:0044550">
    <property type="term" value="P:secondary metabolite biosynthetic process"/>
    <property type="evidence" value="ECO:0007669"/>
    <property type="project" value="TreeGrafter"/>
</dbReference>
<dbReference type="PANTHER" id="PTHR45527:SF1">
    <property type="entry name" value="FATTY ACID SYNTHASE"/>
    <property type="match status" value="1"/>
</dbReference>
<dbReference type="Pfam" id="PF00668">
    <property type="entry name" value="Condensation"/>
    <property type="match status" value="1"/>
</dbReference>
<protein>
    <submittedName>
        <fullName evidence="2">Non-ribosomal peptide synthetase</fullName>
    </submittedName>
</protein>
<dbReference type="SUPFAM" id="SSF52777">
    <property type="entry name" value="CoA-dependent acyltransferases"/>
    <property type="match status" value="1"/>
</dbReference>
<gene>
    <name evidence="2" type="ORF">G3M58_11860</name>
</gene>
<dbReference type="EMBL" id="JAAGMN010001230">
    <property type="protein sequence ID" value="NEE07139.1"/>
    <property type="molecule type" value="Genomic_DNA"/>
</dbReference>
<dbReference type="GO" id="GO:0031177">
    <property type="term" value="F:phosphopantetheine binding"/>
    <property type="evidence" value="ECO:0007669"/>
    <property type="project" value="TreeGrafter"/>
</dbReference>
<dbReference type="GO" id="GO:0005737">
    <property type="term" value="C:cytoplasm"/>
    <property type="evidence" value="ECO:0007669"/>
    <property type="project" value="TreeGrafter"/>
</dbReference>
<dbReference type="GO" id="GO:0043041">
    <property type="term" value="P:amino acid activation for nonribosomal peptide biosynthetic process"/>
    <property type="evidence" value="ECO:0007669"/>
    <property type="project" value="TreeGrafter"/>
</dbReference>
<comment type="caution">
    <text evidence="2">The sequence shown here is derived from an EMBL/GenBank/DDBJ whole genome shotgun (WGS) entry which is preliminary data.</text>
</comment>
<dbReference type="GO" id="GO:0003824">
    <property type="term" value="F:catalytic activity"/>
    <property type="evidence" value="ECO:0007669"/>
    <property type="project" value="InterPro"/>
</dbReference>
<feature type="non-terminal residue" evidence="2">
    <location>
        <position position="158"/>
    </location>
</feature>
<dbReference type="AlphaFoldDB" id="A0A6G3WNP2"/>
<feature type="domain" description="Condensation" evidence="1">
    <location>
        <begin position="5"/>
        <end position="158"/>
    </location>
</feature>
<organism evidence="2">
    <name type="scientific">Streptomyces sp. SID7499</name>
    <dbReference type="NCBI Taxonomy" id="2706086"/>
    <lineage>
        <taxon>Bacteria</taxon>
        <taxon>Bacillati</taxon>
        <taxon>Actinomycetota</taxon>
        <taxon>Actinomycetes</taxon>
        <taxon>Kitasatosporales</taxon>
        <taxon>Streptomycetaceae</taxon>
        <taxon>Streptomyces</taxon>
    </lineage>
</organism>
<dbReference type="PANTHER" id="PTHR45527">
    <property type="entry name" value="NONRIBOSOMAL PEPTIDE SYNTHETASE"/>
    <property type="match status" value="1"/>
</dbReference>
<reference evidence="2" key="1">
    <citation type="submission" date="2020-01" db="EMBL/GenBank/DDBJ databases">
        <title>Insect and environment-associated Actinomycetes.</title>
        <authorList>
            <person name="Currrie C."/>
            <person name="Chevrette M."/>
            <person name="Carlson C."/>
            <person name="Stubbendieck R."/>
            <person name="Wendt-Pienkowski E."/>
        </authorList>
    </citation>
    <scope>NUCLEOTIDE SEQUENCE</scope>
    <source>
        <strain evidence="2">SID7499</strain>
    </source>
</reference>
<dbReference type="GO" id="GO:0008610">
    <property type="term" value="P:lipid biosynthetic process"/>
    <property type="evidence" value="ECO:0007669"/>
    <property type="project" value="UniProtKB-ARBA"/>
</dbReference>
<accession>A0A6G3WNP2</accession>
<dbReference type="Gene3D" id="3.30.559.10">
    <property type="entry name" value="Chloramphenicol acetyltransferase-like domain"/>
    <property type="match status" value="1"/>
</dbReference>
<evidence type="ECO:0000313" key="2">
    <source>
        <dbReference type="EMBL" id="NEE07139.1"/>
    </source>
</evidence>
<name>A0A6G3WNP2_9ACTN</name>